<proteinExistence type="predicted"/>
<dbReference type="EMBL" id="JASJOS010000017">
    <property type="protein sequence ID" value="MDJ1484963.1"/>
    <property type="molecule type" value="Genomic_DNA"/>
</dbReference>
<evidence type="ECO:0000313" key="2">
    <source>
        <dbReference type="EMBL" id="MDJ1484963.1"/>
    </source>
</evidence>
<name>A0AAE3QX08_9BACT</name>
<feature type="transmembrane region" description="Helical" evidence="1">
    <location>
        <begin position="385"/>
        <end position="402"/>
    </location>
</feature>
<feature type="transmembrane region" description="Helical" evidence="1">
    <location>
        <begin position="12"/>
        <end position="28"/>
    </location>
</feature>
<feature type="transmembrane region" description="Helical" evidence="1">
    <location>
        <begin position="221"/>
        <end position="239"/>
    </location>
</feature>
<feature type="transmembrane region" description="Helical" evidence="1">
    <location>
        <begin position="340"/>
        <end position="357"/>
    </location>
</feature>
<sequence>MSSRLSGKKNIFIIVVLIFTCLACYFLNNPTQMSPIWTAPFFSAATNFEMGKGFRISESDCWNFKYMPVSDREHYHFQESNSLSNYNHNPIGYVYFIIVAKKIFFWQSDIHAVESLQILIHVLISLVLLWSARSWAEMWLYTLLYAVNPLIIYFVTFPFYYALQAIPTIFAVGYLINKELKYQYGSLFIAVFMAFVFLSRPTTLFVCLFVLLFFFLKEKRVYSISAALLFMATILIFNTSTKKNPWHTFYIGIGGYPNPYMSGLTDNNGYLLYQTKTGKTLNMGFGGSYYNDTVATQYQEISRNEFIRIAEESPTLLIKNAVVNFFQSFSGGYFIDLPLWISYVSAGIGLLLLVWMLYRKYYWWAVLIAVCSASFTPYFPPIQAYMFGAYVAIVCVIVQLLLQTELGKRIYQKTIIQNTADKA</sequence>
<feature type="transmembrane region" description="Helical" evidence="1">
    <location>
        <begin position="187"/>
        <end position="215"/>
    </location>
</feature>
<reference evidence="2" key="1">
    <citation type="submission" date="2023-05" db="EMBL/GenBank/DDBJ databases">
        <authorList>
            <person name="Zhang X."/>
        </authorList>
    </citation>
    <scope>NUCLEOTIDE SEQUENCE</scope>
    <source>
        <strain evidence="2">YF14B1</strain>
    </source>
</reference>
<dbReference type="RefSeq" id="WP_313986865.1">
    <property type="nucleotide sequence ID" value="NZ_JASJOS010000017.1"/>
</dbReference>
<gene>
    <name evidence="2" type="ORF">QNI16_30970</name>
</gene>
<keyword evidence="1" id="KW-1133">Transmembrane helix</keyword>
<keyword evidence="1" id="KW-0812">Transmembrane</keyword>
<comment type="caution">
    <text evidence="2">The sequence shown here is derived from an EMBL/GenBank/DDBJ whole genome shotgun (WGS) entry which is preliminary data.</text>
</comment>
<keyword evidence="1" id="KW-0472">Membrane</keyword>
<feature type="transmembrane region" description="Helical" evidence="1">
    <location>
        <begin position="118"/>
        <end position="136"/>
    </location>
</feature>
<feature type="transmembrane region" description="Helical" evidence="1">
    <location>
        <begin position="362"/>
        <end position="379"/>
    </location>
</feature>
<evidence type="ECO:0000256" key="1">
    <source>
        <dbReference type="SAM" id="Phobius"/>
    </source>
</evidence>
<organism evidence="2 3">
    <name type="scientific">Xanthocytophaga flava</name>
    <dbReference type="NCBI Taxonomy" id="3048013"/>
    <lineage>
        <taxon>Bacteria</taxon>
        <taxon>Pseudomonadati</taxon>
        <taxon>Bacteroidota</taxon>
        <taxon>Cytophagia</taxon>
        <taxon>Cytophagales</taxon>
        <taxon>Rhodocytophagaceae</taxon>
        <taxon>Xanthocytophaga</taxon>
    </lineage>
</organism>
<dbReference type="AlphaFoldDB" id="A0AAE3QX08"/>
<protein>
    <submittedName>
        <fullName evidence="2">Uncharacterized protein</fullName>
    </submittedName>
</protein>
<dbReference type="Proteomes" id="UP001241110">
    <property type="component" value="Unassembled WGS sequence"/>
</dbReference>
<evidence type="ECO:0000313" key="3">
    <source>
        <dbReference type="Proteomes" id="UP001241110"/>
    </source>
</evidence>
<accession>A0AAE3QX08</accession>